<dbReference type="Gene3D" id="2.40.70.10">
    <property type="entry name" value="Acid Proteases"/>
    <property type="match status" value="2"/>
</dbReference>
<dbReference type="PANTHER" id="PTHR47966:SF51">
    <property type="entry name" value="BETA-SITE APP-CLEAVING ENZYME, ISOFORM A-RELATED"/>
    <property type="match status" value="1"/>
</dbReference>
<proteinExistence type="inferred from homology"/>
<name>A0AAJ0D5Q2_9PEZI</name>
<keyword evidence="2" id="KW-0732">Signal</keyword>
<dbReference type="Proteomes" id="UP001271007">
    <property type="component" value="Unassembled WGS sequence"/>
</dbReference>
<dbReference type="Pfam" id="PF00026">
    <property type="entry name" value="Asp"/>
    <property type="match status" value="1"/>
</dbReference>
<dbReference type="PROSITE" id="PS51767">
    <property type="entry name" value="PEPTIDASE_A1"/>
    <property type="match status" value="1"/>
</dbReference>
<accession>A0AAJ0D5Q2</accession>
<dbReference type="CDD" id="cd05471">
    <property type="entry name" value="pepsin_like"/>
    <property type="match status" value="1"/>
</dbReference>
<protein>
    <recommendedName>
        <fullName evidence="3">Peptidase A1 domain-containing protein</fullName>
    </recommendedName>
</protein>
<evidence type="ECO:0000259" key="3">
    <source>
        <dbReference type="PROSITE" id="PS51767"/>
    </source>
</evidence>
<dbReference type="InterPro" id="IPR033121">
    <property type="entry name" value="PEPTIDASE_A1"/>
</dbReference>
<feature type="signal peptide" evidence="2">
    <location>
        <begin position="1"/>
        <end position="22"/>
    </location>
</feature>
<evidence type="ECO:0000256" key="2">
    <source>
        <dbReference type="SAM" id="SignalP"/>
    </source>
</evidence>
<sequence length="401" mass="43159">MAALSTLMLVWYSICGFAYAAASKSFTIVSHRETADAGLLLRKRQTGSLPSELGKSLYWFGNFSVGNAESVRLLIDTGSTDLLMNKGIYKPSKHEKPYKGHKNFTITYEGVNRAGFGFETLNGTTMTDTVTAAGLTVANQAMGNLLSYKYFDVPQLPYAMQGDGIIGFAGPGSSSFKPGANSWFWNLCDNKAISQCKLGLLFGTSGKGLTVVGKLAKKYLKGDLITVKDPNNGYVIKGDITVDNKIVLKNQTIIMDVGTDNIQGPLGATRKIFKLLGYEGHERSGPNLFDPSHPVKDLTAFFACDGPPTIGFSFPAEVELKAGQKARNFNVSPKVWDVYDHGKNNCTSILGGTNALDGEEGSGGAWLLGQPFYAGYYIDFDLTAKTIGFGDLIDPTMASST</sequence>
<reference evidence="4" key="1">
    <citation type="submission" date="2023-04" db="EMBL/GenBank/DDBJ databases">
        <title>Black Yeasts Isolated from many extreme environments.</title>
        <authorList>
            <person name="Coleine C."/>
            <person name="Stajich J.E."/>
            <person name="Selbmann L."/>
        </authorList>
    </citation>
    <scope>NUCLEOTIDE SEQUENCE</scope>
    <source>
        <strain evidence="4">CCFEE 5312</strain>
    </source>
</reference>
<dbReference type="GO" id="GO:0006508">
    <property type="term" value="P:proteolysis"/>
    <property type="evidence" value="ECO:0007669"/>
    <property type="project" value="InterPro"/>
</dbReference>
<dbReference type="PANTHER" id="PTHR47966">
    <property type="entry name" value="BETA-SITE APP-CLEAVING ENZYME, ISOFORM A-RELATED"/>
    <property type="match status" value="1"/>
</dbReference>
<evidence type="ECO:0000313" key="4">
    <source>
        <dbReference type="EMBL" id="KAK3046685.1"/>
    </source>
</evidence>
<dbReference type="SUPFAM" id="SSF50630">
    <property type="entry name" value="Acid proteases"/>
    <property type="match status" value="1"/>
</dbReference>
<comment type="similarity">
    <text evidence="1">Belongs to the peptidase A1 family.</text>
</comment>
<dbReference type="GO" id="GO:0004190">
    <property type="term" value="F:aspartic-type endopeptidase activity"/>
    <property type="evidence" value="ECO:0007669"/>
    <property type="project" value="InterPro"/>
</dbReference>
<dbReference type="InterPro" id="IPR021109">
    <property type="entry name" value="Peptidase_aspartic_dom_sf"/>
</dbReference>
<dbReference type="EMBL" id="JAWDJX010000083">
    <property type="protein sequence ID" value="KAK3046685.1"/>
    <property type="molecule type" value="Genomic_DNA"/>
</dbReference>
<dbReference type="InterPro" id="IPR034164">
    <property type="entry name" value="Pepsin-like_dom"/>
</dbReference>
<organism evidence="4 5">
    <name type="scientific">Extremus antarcticus</name>
    <dbReference type="NCBI Taxonomy" id="702011"/>
    <lineage>
        <taxon>Eukaryota</taxon>
        <taxon>Fungi</taxon>
        <taxon>Dikarya</taxon>
        <taxon>Ascomycota</taxon>
        <taxon>Pezizomycotina</taxon>
        <taxon>Dothideomycetes</taxon>
        <taxon>Dothideomycetidae</taxon>
        <taxon>Mycosphaerellales</taxon>
        <taxon>Extremaceae</taxon>
        <taxon>Extremus</taxon>
    </lineage>
</organism>
<dbReference type="AlphaFoldDB" id="A0AAJ0D5Q2"/>
<dbReference type="PRINTS" id="PR00792">
    <property type="entry name" value="PEPSIN"/>
</dbReference>
<gene>
    <name evidence="4" type="ORF">LTR09_011832</name>
</gene>
<feature type="domain" description="Peptidase A1" evidence="3">
    <location>
        <begin position="59"/>
        <end position="390"/>
    </location>
</feature>
<comment type="caution">
    <text evidence="4">The sequence shown here is derived from an EMBL/GenBank/DDBJ whole genome shotgun (WGS) entry which is preliminary data.</text>
</comment>
<evidence type="ECO:0000256" key="1">
    <source>
        <dbReference type="ARBA" id="ARBA00007447"/>
    </source>
</evidence>
<keyword evidence="5" id="KW-1185">Reference proteome</keyword>
<evidence type="ECO:0000313" key="5">
    <source>
        <dbReference type="Proteomes" id="UP001271007"/>
    </source>
</evidence>
<dbReference type="InterPro" id="IPR001461">
    <property type="entry name" value="Aspartic_peptidase_A1"/>
</dbReference>
<feature type="chain" id="PRO_5042561767" description="Peptidase A1 domain-containing protein" evidence="2">
    <location>
        <begin position="23"/>
        <end position="401"/>
    </location>
</feature>